<comment type="caution">
    <text evidence="8">The sequence shown here is derived from an EMBL/GenBank/DDBJ whole genome shotgun (WGS) entry which is preliminary data.</text>
</comment>
<reference evidence="9" key="1">
    <citation type="journal article" date="2019" name="Int. J. Syst. Evol. Microbiol.">
        <title>The Global Catalogue of Microorganisms (GCM) 10K type strain sequencing project: providing services to taxonomists for standard genome sequencing and annotation.</title>
        <authorList>
            <consortium name="The Broad Institute Genomics Platform"/>
            <consortium name="The Broad Institute Genome Sequencing Center for Infectious Disease"/>
            <person name="Wu L."/>
            <person name="Ma J."/>
        </authorList>
    </citation>
    <scope>NUCLEOTIDE SEQUENCE [LARGE SCALE GENOMIC DNA]</scope>
    <source>
        <strain evidence="9">JCM 3115</strain>
    </source>
</reference>
<keyword evidence="1" id="KW-0285">Flavoprotein</keyword>
<evidence type="ECO:0000256" key="5">
    <source>
        <dbReference type="ARBA" id="ARBA00033748"/>
    </source>
</evidence>
<organism evidence="8 9">
    <name type="scientific">Streptosporangium pseudovulgare</name>
    <dbReference type="NCBI Taxonomy" id="35765"/>
    <lineage>
        <taxon>Bacteria</taxon>
        <taxon>Bacillati</taxon>
        <taxon>Actinomycetota</taxon>
        <taxon>Actinomycetes</taxon>
        <taxon>Streptosporangiales</taxon>
        <taxon>Streptosporangiaceae</taxon>
        <taxon>Streptosporangium</taxon>
    </lineage>
</organism>
<feature type="domain" description="Luciferase-like" evidence="7">
    <location>
        <begin position="29"/>
        <end position="380"/>
    </location>
</feature>
<evidence type="ECO:0000256" key="3">
    <source>
        <dbReference type="ARBA" id="ARBA00023002"/>
    </source>
</evidence>
<evidence type="ECO:0000256" key="2">
    <source>
        <dbReference type="ARBA" id="ARBA00022643"/>
    </source>
</evidence>
<sequence>MPTRTLHLNAFLMGVGHHEAAWRHPRTEPARLTDVRHYQQLARIAERGRLDSVFLADSLALQGDVRHNALGGLEPLTLLAALAAVTDHVGLIATVSTTYNEPFHVARKFASLDHISGGRAGWNIVTSAGEAEARNFGIERPAHADRYARAAEFLDVVTGLWDSWEDDAVVGDRLGGVYADAGRIHPLDHDGPHFRVRGPLNTSRPPQGHPLLVQAGSSEDGKDFAARYAEAVFTAQQTLADAQAFYTDLKGRLARYGRHPGDLLVLPGISPVIGSTEREARRLEQELQDLIIPAYGLAQLSHLVGIELTEDALDRPLPDVSAETEGAQSRRRLVIDLARRENLTVRQLLGRLAGGRGHRVLAGTPERIADEIQLWFENGAADGFNVMPPVLPGGLEDFVDHVVPELQIRGLFRREYEGRTLRDNYDLPRPASRRARPPAGERPDAADTVGSADAVVAS</sequence>
<proteinExistence type="inferred from homology"/>
<dbReference type="CDD" id="cd01095">
    <property type="entry name" value="Nitrilotriacetate_monoxgenase"/>
    <property type="match status" value="1"/>
</dbReference>
<dbReference type="PANTHER" id="PTHR30011:SF16">
    <property type="entry name" value="C2H2 FINGER DOMAIN TRANSCRIPTION FACTOR (EUROFUNG)-RELATED"/>
    <property type="match status" value="1"/>
</dbReference>
<accession>A0ABQ2R959</accession>
<evidence type="ECO:0000256" key="6">
    <source>
        <dbReference type="SAM" id="MobiDB-lite"/>
    </source>
</evidence>
<keyword evidence="4 8" id="KW-0503">Monooxygenase</keyword>
<dbReference type="Pfam" id="PF00296">
    <property type="entry name" value="Bac_luciferase"/>
    <property type="match status" value="1"/>
</dbReference>
<feature type="region of interest" description="Disordered" evidence="6">
    <location>
        <begin position="423"/>
        <end position="458"/>
    </location>
</feature>
<dbReference type="NCBIfam" id="TIGR03860">
    <property type="entry name" value="FMN_nitrolo"/>
    <property type="match status" value="1"/>
</dbReference>
<evidence type="ECO:0000256" key="4">
    <source>
        <dbReference type="ARBA" id="ARBA00023033"/>
    </source>
</evidence>
<name>A0ABQ2R959_9ACTN</name>
<dbReference type="SUPFAM" id="SSF51679">
    <property type="entry name" value="Bacterial luciferase-like"/>
    <property type="match status" value="1"/>
</dbReference>
<dbReference type="PANTHER" id="PTHR30011">
    <property type="entry name" value="ALKANESULFONATE MONOOXYGENASE-RELATED"/>
    <property type="match status" value="1"/>
</dbReference>
<dbReference type="InterPro" id="IPR036661">
    <property type="entry name" value="Luciferase-like_sf"/>
</dbReference>
<evidence type="ECO:0000256" key="1">
    <source>
        <dbReference type="ARBA" id="ARBA00022630"/>
    </source>
</evidence>
<dbReference type="InterPro" id="IPR051260">
    <property type="entry name" value="Diverse_substr_monoxygenases"/>
</dbReference>
<dbReference type="Gene3D" id="3.20.20.30">
    <property type="entry name" value="Luciferase-like domain"/>
    <property type="match status" value="1"/>
</dbReference>
<gene>
    <name evidence="8" type="primary">ssuD</name>
    <name evidence="8" type="ORF">GCM10010140_54500</name>
</gene>
<evidence type="ECO:0000313" key="8">
    <source>
        <dbReference type="EMBL" id="GGQ17366.1"/>
    </source>
</evidence>
<evidence type="ECO:0000259" key="7">
    <source>
        <dbReference type="Pfam" id="PF00296"/>
    </source>
</evidence>
<dbReference type="InterPro" id="IPR011251">
    <property type="entry name" value="Luciferase-like_dom"/>
</dbReference>
<dbReference type="InterPro" id="IPR016215">
    <property type="entry name" value="NTA_MOA"/>
</dbReference>
<dbReference type="PIRSF" id="PIRSF000337">
    <property type="entry name" value="NTA_MOA"/>
    <property type="match status" value="1"/>
</dbReference>
<keyword evidence="9" id="KW-1185">Reference proteome</keyword>
<keyword evidence="3" id="KW-0560">Oxidoreductase</keyword>
<dbReference type="GO" id="GO:0004497">
    <property type="term" value="F:monooxygenase activity"/>
    <property type="evidence" value="ECO:0007669"/>
    <property type="project" value="UniProtKB-KW"/>
</dbReference>
<dbReference type="EMBL" id="BMQJ01000015">
    <property type="protein sequence ID" value="GGQ17366.1"/>
    <property type="molecule type" value="Genomic_DNA"/>
</dbReference>
<comment type="similarity">
    <text evidence="5">Belongs to the NtaA/SnaA/DszA monooxygenase family.</text>
</comment>
<dbReference type="Proteomes" id="UP000611554">
    <property type="component" value="Unassembled WGS sequence"/>
</dbReference>
<protein>
    <submittedName>
        <fullName evidence="8">Monooxygenase</fullName>
    </submittedName>
</protein>
<evidence type="ECO:0000313" key="9">
    <source>
        <dbReference type="Proteomes" id="UP000611554"/>
    </source>
</evidence>
<dbReference type="RefSeq" id="WP_189249319.1">
    <property type="nucleotide sequence ID" value="NZ_BMQJ01000015.1"/>
</dbReference>
<keyword evidence="2" id="KW-0288">FMN</keyword>